<sequence>MTKPTNPYAHAYADFLRETTEHQAQQAETPEAVPA</sequence>
<reference evidence="1 2" key="1">
    <citation type="submission" date="2023-07" db="EMBL/GenBank/DDBJ databases">
        <title>Comparative genomics of wheat-associated soil bacteria to identify genetic determinants of phenazine resistance.</title>
        <authorList>
            <person name="Mouncey N."/>
        </authorList>
    </citation>
    <scope>NUCLEOTIDE SEQUENCE [LARGE SCALE GENOMIC DNA]</scope>
    <source>
        <strain evidence="1 2">V2I4</strain>
    </source>
</reference>
<name>A0ABU0T6G4_9ACTN</name>
<comment type="caution">
    <text evidence="1">The sequence shown here is derived from an EMBL/GenBank/DDBJ whole genome shotgun (WGS) entry which is preliminary data.</text>
</comment>
<accession>A0ABU0T6G4</accession>
<evidence type="ECO:0000313" key="1">
    <source>
        <dbReference type="EMBL" id="MDQ1031399.1"/>
    </source>
</evidence>
<proteinExistence type="predicted"/>
<organism evidence="1 2">
    <name type="scientific">Streptomyces umbrinus</name>
    <dbReference type="NCBI Taxonomy" id="67370"/>
    <lineage>
        <taxon>Bacteria</taxon>
        <taxon>Bacillati</taxon>
        <taxon>Actinomycetota</taxon>
        <taxon>Actinomycetes</taxon>
        <taxon>Kitasatosporales</taxon>
        <taxon>Streptomycetaceae</taxon>
        <taxon>Streptomyces</taxon>
        <taxon>Streptomyces phaeochromogenes group</taxon>
    </lineage>
</organism>
<dbReference type="Proteomes" id="UP001230328">
    <property type="component" value="Unassembled WGS sequence"/>
</dbReference>
<protein>
    <submittedName>
        <fullName evidence="1">Uncharacterized protein</fullName>
    </submittedName>
</protein>
<gene>
    <name evidence="1" type="ORF">QF035_008981</name>
</gene>
<dbReference type="EMBL" id="JAUSZI010000002">
    <property type="protein sequence ID" value="MDQ1031399.1"/>
    <property type="molecule type" value="Genomic_DNA"/>
</dbReference>
<evidence type="ECO:0000313" key="2">
    <source>
        <dbReference type="Proteomes" id="UP001230328"/>
    </source>
</evidence>
<keyword evidence="2" id="KW-1185">Reference proteome</keyword>